<sequence>MKMAMEGEGNHEEYIQVVLIPLAHEHNPDKFVNQAEGSSSSSITAENQRLDNALFDRSENINNDESGLTEPTSICIEDAIGNIQETRMQNFNIVDQCSADEKAQLLSDLNIHYDPTKSSLSDATRKNEDPEDGDEGLNLDEVEVPPRNVVTTALNDFVSAEATHGRPTGVVAETGATGFCCNTEEFSLGSVEDAQLGWHVDVSYVKKSLMKAACEWNRRIAAVQFVPVADTVPAVFQLTYRHADDGRGTLARAFIPRYPDTLEMLQKLFVYPLVFKKKHYPHMTHIFCHELGHILDRSAA</sequence>
<dbReference type="SUPFAM" id="SSF55486">
    <property type="entry name" value="Metalloproteases ('zincins'), catalytic domain"/>
    <property type="match status" value="1"/>
</dbReference>
<protein>
    <submittedName>
        <fullName evidence="2">Putative peptidase m10 metallopeptidase protein</fullName>
    </submittedName>
</protein>
<dbReference type="Proteomes" id="UP000012174">
    <property type="component" value="Unassembled WGS sequence"/>
</dbReference>
<evidence type="ECO:0000313" key="2">
    <source>
        <dbReference type="EMBL" id="EMR67281.1"/>
    </source>
</evidence>
<dbReference type="HOGENOM" id="CLU_927584_0_0_1"/>
<evidence type="ECO:0000256" key="1">
    <source>
        <dbReference type="SAM" id="MobiDB-lite"/>
    </source>
</evidence>
<name>M7TBL7_EUTLA</name>
<organism evidence="2 3">
    <name type="scientific">Eutypa lata (strain UCR-EL1)</name>
    <name type="common">Grapevine dieback disease fungus</name>
    <name type="synonym">Eutypa armeniacae</name>
    <dbReference type="NCBI Taxonomy" id="1287681"/>
    <lineage>
        <taxon>Eukaryota</taxon>
        <taxon>Fungi</taxon>
        <taxon>Dikarya</taxon>
        <taxon>Ascomycota</taxon>
        <taxon>Pezizomycotina</taxon>
        <taxon>Sordariomycetes</taxon>
        <taxon>Xylariomycetidae</taxon>
        <taxon>Xylariales</taxon>
        <taxon>Diatrypaceae</taxon>
        <taxon>Eutypa</taxon>
    </lineage>
</organism>
<accession>M7TBL7</accession>
<keyword evidence="3" id="KW-1185">Reference proteome</keyword>
<dbReference type="EMBL" id="KB706470">
    <property type="protein sequence ID" value="EMR67281.1"/>
    <property type="molecule type" value="Genomic_DNA"/>
</dbReference>
<gene>
    <name evidence="2" type="ORF">UCREL1_5720</name>
</gene>
<evidence type="ECO:0000313" key="3">
    <source>
        <dbReference type="Proteomes" id="UP000012174"/>
    </source>
</evidence>
<proteinExistence type="predicted"/>
<reference evidence="3" key="1">
    <citation type="journal article" date="2013" name="Genome Announc.">
        <title>Draft genome sequence of the grapevine dieback fungus Eutypa lata UCR-EL1.</title>
        <authorList>
            <person name="Blanco-Ulate B."/>
            <person name="Rolshausen P.E."/>
            <person name="Cantu D."/>
        </authorList>
    </citation>
    <scope>NUCLEOTIDE SEQUENCE [LARGE SCALE GENOMIC DNA]</scope>
    <source>
        <strain evidence="3">UCR-EL1</strain>
    </source>
</reference>
<dbReference type="KEGG" id="ela:UCREL1_5720"/>
<feature type="compositionally biased region" description="Acidic residues" evidence="1">
    <location>
        <begin position="129"/>
        <end position="139"/>
    </location>
</feature>
<dbReference type="AlphaFoldDB" id="M7TBL7"/>
<feature type="region of interest" description="Disordered" evidence="1">
    <location>
        <begin position="116"/>
        <end position="139"/>
    </location>
</feature>